<sequence>MTANRYFYDHVVGQIHYRDTGGDKEVLICLHEMPLSSEVFMPMLSHLGGNYRVMTPDFPGFGESFHPKSPLTIEQVALYFNEWLEDLGVTSFSIFGVHGGAGLAIEMALQRPGLVKSLILSGVPLFTRKERNKLHHGLPSLVIQRDGNHLMQWWTYFEEKFKVDATENMIQNALLQILRAGPCYEWGYRAAFDYDPEPALRRLSQPIYLLVAEGDVLKDKNNHVKMISEHVKDETIINVPGQLSQRVPEKTAEKIHQFLTTF</sequence>
<organism evidence="2 3">
    <name type="scientific">Virgibacillus byunsanensis</name>
    <dbReference type="NCBI Taxonomy" id="570945"/>
    <lineage>
        <taxon>Bacteria</taxon>
        <taxon>Bacillati</taxon>
        <taxon>Bacillota</taxon>
        <taxon>Bacilli</taxon>
        <taxon>Bacillales</taxon>
        <taxon>Bacillaceae</taxon>
        <taxon>Virgibacillus</taxon>
    </lineage>
</organism>
<dbReference type="GO" id="GO:0016787">
    <property type="term" value="F:hydrolase activity"/>
    <property type="evidence" value="ECO:0007669"/>
    <property type="project" value="UniProtKB-KW"/>
</dbReference>
<dbReference type="Proteomes" id="UP001597040">
    <property type="component" value="Unassembled WGS sequence"/>
</dbReference>
<dbReference type="EMBL" id="JBHTKJ010000018">
    <property type="protein sequence ID" value="MFD1038402.1"/>
    <property type="molecule type" value="Genomic_DNA"/>
</dbReference>
<feature type="domain" description="AB hydrolase-1" evidence="1">
    <location>
        <begin position="26"/>
        <end position="161"/>
    </location>
</feature>
<proteinExistence type="predicted"/>
<reference evidence="3" key="1">
    <citation type="journal article" date="2019" name="Int. J. Syst. Evol. Microbiol.">
        <title>The Global Catalogue of Microorganisms (GCM) 10K type strain sequencing project: providing services to taxonomists for standard genome sequencing and annotation.</title>
        <authorList>
            <consortium name="The Broad Institute Genomics Platform"/>
            <consortium name="The Broad Institute Genome Sequencing Center for Infectious Disease"/>
            <person name="Wu L."/>
            <person name="Ma J."/>
        </authorList>
    </citation>
    <scope>NUCLEOTIDE SEQUENCE [LARGE SCALE GENOMIC DNA]</scope>
    <source>
        <strain evidence="3">CCUG 56754</strain>
    </source>
</reference>
<evidence type="ECO:0000313" key="3">
    <source>
        <dbReference type="Proteomes" id="UP001597040"/>
    </source>
</evidence>
<comment type="caution">
    <text evidence="2">The sequence shown here is derived from an EMBL/GenBank/DDBJ whole genome shotgun (WGS) entry which is preliminary data.</text>
</comment>
<dbReference type="InterPro" id="IPR000073">
    <property type="entry name" value="AB_hydrolase_1"/>
</dbReference>
<dbReference type="PANTHER" id="PTHR43798">
    <property type="entry name" value="MONOACYLGLYCEROL LIPASE"/>
    <property type="match status" value="1"/>
</dbReference>
<keyword evidence="2" id="KW-0378">Hydrolase</keyword>
<evidence type="ECO:0000259" key="1">
    <source>
        <dbReference type="Pfam" id="PF00561"/>
    </source>
</evidence>
<evidence type="ECO:0000313" key="2">
    <source>
        <dbReference type="EMBL" id="MFD1038402.1"/>
    </source>
</evidence>
<dbReference type="InterPro" id="IPR050266">
    <property type="entry name" value="AB_hydrolase_sf"/>
</dbReference>
<gene>
    <name evidence="2" type="ORF">ACFQ3N_08315</name>
</gene>
<protein>
    <submittedName>
        <fullName evidence="2">Alpha/beta fold hydrolase</fullName>
    </submittedName>
</protein>
<dbReference type="PANTHER" id="PTHR43798:SF33">
    <property type="entry name" value="HYDROLASE, PUTATIVE (AFU_ORTHOLOGUE AFUA_2G14860)-RELATED"/>
    <property type="match status" value="1"/>
</dbReference>
<dbReference type="PRINTS" id="PR00111">
    <property type="entry name" value="ABHYDROLASE"/>
</dbReference>
<accession>A0ABW3LJB0</accession>
<dbReference type="Pfam" id="PF00561">
    <property type="entry name" value="Abhydrolase_1"/>
    <property type="match status" value="1"/>
</dbReference>
<dbReference type="SUPFAM" id="SSF53474">
    <property type="entry name" value="alpha/beta-Hydrolases"/>
    <property type="match status" value="1"/>
</dbReference>
<keyword evidence="3" id="KW-1185">Reference proteome</keyword>
<name>A0ABW3LJB0_9BACI</name>
<dbReference type="RefSeq" id="WP_390361351.1">
    <property type="nucleotide sequence ID" value="NZ_JBHTKJ010000018.1"/>
</dbReference>
<dbReference type="InterPro" id="IPR029058">
    <property type="entry name" value="AB_hydrolase_fold"/>
</dbReference>
<dbReference type="Gene3D" id="3.40.50.1820">
    <property type="entry name" value="alpha/beta hydrolase"/>
    <property type="match status" value="1"/>
</dbReference>